<proteinExistence type="predicted"/>
<keyword evidence="3" id="KW-1185">Reference proteome</keyword>
<name>A0ABW7SW30_9ACTN</name>
<gene>
    <name evidence="2" type="ORF">ACH4TF_03175</name>
</gene>
<feature type="region of interest" description="Disordered" evidence="1">
    <location>
        <begin position="1"/>
        <end position="107"/>
    </location>
</feature>
<evidence type="ECO:0000313" key="3">
    <source>
        <dbReference type="Proteomes" id="UP001611162"/>
    </source>
</evidence>
<evidence type="ECO:0000256" key="1">
    <source>
        <dbReference type="SAM" id="MobiDB-lite"/>
    </source>
</evidence>
<reference evidence="2 3" key="1">
    <citation type="submission" date="2024-10" db="EMBL/GenBank/DDBJ databases">
        <title>The Natural Products Discovery Center: Release of the First 8490 Sequenced Strains for Exploring Actinobacteria Biosynthetic Diversity.</title>
        <authorList>
            <person name="Kalkreuter E."/>
            <person name="Kautsar S.A."/>
            <person name="Yang D."/>
            <person name="Bader C.D."/>
            <person name="Teijaro C.N."/>
            <person name="Fluegel L."/>
            <person name="Davis C.M."/>
            <person name="Simpson J.R."/>
            <person name="Lauterbach L."/>
            <person name="Steele A.D."/>
            <person name="Gui C."/>
            <person name="Meng S."/>
            <person name="Li G."/>
            <person name="Viehrig K."/>
            <person name="Ye F."/>
            <person name="Su P."/>
            <person name="Kiefer A.F."/>
            <person name="Nichols A."/>
            <person name="Cepeda A.J."/>
            <person name="Yan W."/>
            <person name="Fan B."/>
            <person name="Jiang Y."/>
            <person name="Adhikari A."/>
            <person name="Zheng C.-J."/>
            <person name="Schuster L."/>
            <person name="Cowan T.M."/>
            <person name="Smanski M.J."/>
            <person name="Chevrette M.G."/>
            <person name="De Carvalho L.P.S."/>
            <person name="Shen B."/>
        </authorList>
    </citation>
    <scope>NUCLEOTIDE SEQUENCE [LARGE SCALE GENOMIC DNA]</scope>
    <source>
        <strain evidence="2 3">NPDC020979</strain>
    </source>
</reference>
<dbReference type="Proteomes" id="UP001611162">
    <property type="component" value="Unassembled WGS sequence"/>
</dbReference>
<organism evidence="2 3">
    <name type="scientific">Streptomyces abikoensis</name>
    <dbReference type="NCBI Taxonomy" id="97398"/>
    <lineage>
        <taxon>Bacteria</taxon>
        <taxon>Bacillati</taxon>
        <taxon>Actinomycetota</taxon>
        <taxon>Actinomycetes</taxon>
        <taxon>Kitasatosporales</taxon>
        <taxon>Streptomycetaceae</taxon>
        <taxon>Streptomyces</taxon>
    </lineage>
</organism>
<protein>
    <submittedName>
        <fullName evidence="2">Uncharacterized protein</fullName>
    </submittedName>
</protein>
<dbReference type="RefSeq" id="WP_397612011.1">
    <property type="nucleotide sequence ID" value="NZ_JBIRRB010000001.1"/>
</dbReference>
<sequence>MSGPAPAEEATLATAQTSGQATPPAAPGGQSSAAPSPRARRSVAARHPAAGPSGTGTGARRAHGGRGSGGGDHASGHGGTDGAGGGVEAGAADRERLRAENGGGQGR</sequence>
<feature type="compositionally biased region" description="Low complexity" evidence="1">
    <location>
        <begin position="1"/>
        <end position="37"/>
    </location>
</feature>
<comment type="caution">
    <text evidence="2">The sequence shown here is derived from an EMBL/GenBank/DDBJ whole genome shotgun (WGS) entry which is preliminary data.</text>
</comment>
<accession>A0ABW7SW30</accession>
<feature type="compositionally biased region" description="Gly residues" evidence="1">
    <location>
        <begin position="65"/>
        <end position="88"/>
    </location>
</feature>
<evidence type="ECO:0000313" key="2">
    <source>
        <dbReference type="EMBL" id="MFI0909440.1"/>
    </source>
</evidence>
<dbReference type="EMBL" id="JBIRRB010000001">
    <property type="protein sequence ID" value="MFI0909440.1"/>
    <property type="molecule type" value="Genomic_DNA"/>
</dbReference>